<proteinExistence type="predicted"/>
<dbReference type="Ensembl" id="ENSNBRT00000015770.1">
    <property type="protein sequence ID" value="ENSNBRP00000015349.1"/>
    <property type="gene ID" value="ENSNBRG00000011896.1"/>
</dbReference>
<evidence type="ECO:0000313" key="2">
    <source>
        <dbReference type="Proteomes" id="UP000261580"/>
    </source>
</evidence>
<accession>A0A3Q4MNL4</accession>
<name>A0A3Q4MNL4_NEOBR</name>
<keyword evidence="2" id="KW-1185">Reference proteome</keyword>
<sequence length="62" mass="6937">LQTYKNTFLMIFITATGPLLTEEHKLINREEKPSSMGCLKTGGILIDKISCLLTKPCITRVL</sequence>
<dbReference type="Proteomes" id="UP000261580">
    <property type="component" value="Unassembled WGS sequence"/>
</dbReference>
<evidence type="ECO:0000313" key="1">
    <source>
        <dbReference type="Ensembl" id="ENSNBRP00000015349.1"/>
    </source>
</evidence>
<organism evidence="1 2">
    <name type="scientific">Neolamprologus brichardi</name>
    <name type="common">Fairy cichlid</name>
    <name type="synonym">Lamprologus brichardi</name>
    <dbReference type="NCBI Taxonomy" id="32507"/>
    <lineage>
        <taxon>Eukaryota</taxon>
        <taxon>Metazoa</taxon>
        <taxon>Chordata</taxon>
        <taxon>Craniata</taxon>
        <taxon>Vertebrata</taxon>
        <taxon>Euteleostomi</taxon>
        <taxon>Actinopterygii</taxon>
        <taxon>Neopterygii</taxon>
        <taxon>Teleostei</taxon>
        <taxon>Neoteleostei</taxon>
        <taxon>Acanthomorphata</taxon>
        <taxon>Ovalentaria</taxon>
        <taxon>Cichlomorphae</taxon>
        <taxon>Cichliformes</taxon>
        <taxon>Cichlidae</taxon>
        <taxon>African cichlids</taxon>
        <taxon>Pseudocrenilabrinae</taxon>
        <taxon>Lamprologini</taxon>
        <taxon>Neolamprologus</taxon>
    </lineage>
</organism>
<reference evidence="1" key="2">
    <citation type="submission" date="2025-09" db="UniProtKB">
        <authorList>
            <consortium name="Ensembl"/>
        </authorList>
    </citation>
    <scope>IDENTIFICATION</scope>
</reference>
<reference evidence="1" key="1">
    <citation type="submission" date="2025-08" db="UniProtKB">
        <authorList>
            <consortium name="Ensembl"/>
        </authorList>
    </citation>
    <scope>IDENTIFICATION</scope>
</reference>
<protein>
    <submittedName>
        <fullName evidence="1">Uncharacterized protein</fullName>
    </submittedName>
</protein>
<dbReference type="Bgee" id="ENSNBRG00000011896">
    <property type="expression patterns" value="Expressed in testis"/>
</dbReference>
<dbReference type="AlphaFoldDB" id="A0A3Q4MNL4"/>